<keyword evidence="9" id="KW-0282">Flagellum</keyword>
<keyword evidence="9" id="KW-0969">Cilium</keyword>
<comment type="similarity">
    <text evidence="2">Belongs to the FliN/MopA/SpaO family.</text>
</comment>
<dbReference type="PANTHER" id="PTHR43484:SF1">
    <property type="entry name" value="FLAGELLAR MOTOR SWITCH PROTEIN FLIN"/>
    <property type="match status" value="1"/>
</dbReference>
<evidence type="ECO:0000256" key="6">
    <source>
        <dbReference type="ARBA" id="ARBA00022779"/>
    </source>
</evidence>
<dbReference type="SUPFAM" id="SSF101801">
    <property type="entry name" value="Surface presentation of antigens (SPOA)"/>
    <property type="match status" value="1"/>
</dbReference>
<dbReference type="RefSeq" id="WP_068307032.1">
    <property type="nucleotide sequence ID" value="NZ_DAIOMO010000001.1"/>
</dbReference>
<dbReference type="InterPro" id="IPR001543">
    <property type="entry name" value="FliN-like_C"/>
</dbReference>
<keyword evidence="10" id="KW-1185">Reference proteome</keyword>
<comment type="subcellular location">
    <subcellularLocation>
        <location evidence="1">Cell membrane</location>
        <topology evidence="1">Peripheral membrane protein</topology>
        <orientation evidence="1">Cytoplasmic side</orientation>
    </subcellularLocation>
</comment>
<accession>A0A1G7C1L4</accession>
<feature type="domain" description="Flagellar motor switch protein FliN-like C-terminal" evidence="8">
    <location>
        <begin position="5"/>
        <end position="75"/>
    </location>
</feature>
<keyword evidence="5" id="KW-0145">Chemotaxis</keyword>
<evidence type="ECO:0000313" key="10">
    <source>
        <dbReference type="Proteomes" id="UP000183685"/>
    </source>
</evidence>
<gene>
    <name evidence="9" type="ORF">SAMN04488071_2621</name>
</gene>
<dbReference type="GO" id="GO:0009425">
    <property type="term" value="C:bacterial-type flagellum basal body"/>
    <property type="evidence" value="ECO:0007669"/>
    <property type="project" value="InterPro"/>
</dbReference>
<evidence type="ECO:0000256" key="3">
    <source>
        <dbReference type="ARBA" id="ARBA00021897"/>
    </source>
</evidence>
<dbReference type="Proteomes" id="UP000183685">
    <property type="component" value="Unassembled WGS sequence"/>
</dbReference>
<dbReference type="Pfam" id="PF01052">
    <property type="entry name" value="FliMN_C"/>
    <property type="match status" value="1"/>
</dbReference>
<keyword evidence="4" id="KW-1003">Cell membrane</keyword>
<evidence type="ECO:0000256" key="5">
    <source>
        <dbReference type="ARBA" id="ARBA00022500"/>
    </source>
</evidence>
<dbReference type="InterPro" id="IPR051469">
    <property type="entry name" value="FliN/MopA/SpaO"/>
</dbReference>
<dbReference type="AlphaFoldDB" id="A0A1G7C1L4"/>
<dbReference type="GO" id="GO:0006935">
    <property type="term" value="P:chemotaxis"/>
    <property type="evidence" value="ECO:0007669"/>
    <property type="project" value="UniProtKB-KW"/>
</dbReference>
<name>A0A1G7C1L4_9PROT</name>
<evidence type="ECO:0000256" key="7">
    <source>
        <dbReference type="ARBA" id="ARBA00023136"/>
    </source>
</evidence>
<keyword evidence="6" id="KW-0283">Flagellar rotation</keyword>
<dbReference type="EMBL" id="FNAK01000006">
    <property type="protein sequence ID" value="SDE33238.1"/>
    <property type="molecule type" value="Genomic_DNA"/>
</dbReference>
<dbReference type="PRINTS" id="PR00956">
    <property type="entry name" value="FLGMOTORFLIN"/>
</dbReference>
<sequence>MNFQAVNRVTVEITVVLGRTHMPIRQLLKMGRGAVIDLDAKHEDECWVYANNELIARGEIMIVGEKIGVSITRMMSQLQV</sequence>
<evidence type="ECO:0000259" key="8">
    <source>
        <dbReference type="Pfam" id="PF01052"/>
    </source>
</evidence>
<reference evidence="9 10" key="1">
    <citation type="submission" date="2016-10" db="EMBL/GenBank/DDBJ databases">
        <authorList>
            <person name="de Groot N.N."/>
        </authorList>
    </citation>
    <scope>NUCLEOTIDE SEQUENCE [LARGE SCALE GENOMIC DNA]</scope>
    <source>
        <strain evidence="9 10">CGMCC 1.9109</strain>
    </source>
</reference>
<protein>
    <recommendedName>
        <fullName evidence="3">Flagellar motor switch protein FliN</fullName>
    </recommendedName>
</protein>
<dbReference type="PANTHER" id="PTHR43484">
    <property type="match status" value="1"/>
</dbReference>
<keyword evidence="7" id="KW-0472">Membrane</keyword>
<dbReference type="Gene3D" id="2.30.330.10">
    <property type="entry name" value="SpoA-like"/>
    <property type="match status" value="1"/>
</dbReference>
<dbReference type="GO" id="GO:0003774">
    <property type="term" value="F:cytoskeletal motor activity"/>
    <property type="evidence" value="ECO:0007669"/>
    <property type="project" value="InterPro"/>
</dbReference>
<keyword evidence="9" id="KW-0966">Cell projection</keyword>
<evidence type="ECO:0000256" key="2">
    <source>
        <dbReference type="ARBA" id="ARBA00009226"/>
    </source>
</evidence>
<organism evidence="9 10">
    <name type="scientific">Kordiimonas lacus</name>
    <dbReference type="NCBI Taxonomy" id="637679"/>
    <lineage>
        <taxon>Bacteria</taxon>
        <taxon>Pseudomonadati</taxon>
        <taxon>Pseudomonadota</taxon>
        <taxon>Alphaproteobacteria</taxon>
        <taxon>Kordiimonadales</taxon>
        <taxon>Kordiimonadaceae</taxon>
        <taxon>Kordiimonas</taxon>
    </lineage>
</organism>
<dbReference type="GO" id="GO:0005886">
    <property type="term" value="C:plasma membrane"/>
    <property type="evidence" value="ECO:0007669"/>
    <property type="project" value="UniProtKB-SubCell"/>
</dbReference>
<dbReference type="InterPro" id="IPR001172">
    <property type="entry name" value="FliN_T3SS_HrcQb"/>
</dbReference>
<dbReference type="STRING" id="637679.GCA_001550055_03301"/>
<proteinExistence type="inferred from homology"/>
<dbReference type="InterPro" id="IPR036429">
    <property type="entry name" value="SpoA-like_sf"/>
</dbReference>
<evidence type="ECO:0000313" key="9">
    <source>
        <dbReference type="EMBL" id="SDE33238.1"/>
    </source>
</evidence>
<dbReference type="GO" id="GO:0071973">
    <property type="term" value="P:bacterial-type flagellum-dependent cell motility"/>
    <property type="evidence" value="ECO:0007669"/>
    <property type="project" value="InterPro"/>
</dbReference>
<evidence type="ECO:0000256" key="1">
    <source>
        <dbReference type="ARBA" id="ARBA00004413"/>
    </source>
</evidence>
<dbReference type="OrthoDB" id="7433116at2"/>
<evidence type="ECO:0000256" key="4">
    <source>
        <dbReference type="ARBA" id="ARBA00022475"/>
    </source>
</evidence>